<comment type="caution">
    <text evidence="3">The sequence shown here is derived from an EMBL/GenBank/DDBJ whole genome shotgun (WGS) entry which is preliminary data.</text>
</comment>
<organism evidence="3 4">
    <name type="scientific">Qipengyuania gaetbuli</name>
    <dbReference type="NCBI Taxonomy" id="266952"/>
    <lineage>
        <taxon>Bacteria</taxon>
        <taxon>Pseudomonadati</taxon>
        <taxon>Pseudomonadota</taxon>
        <taxon>Alphaproteobacteria</taxon>
        <taxon>Sphingomonadales</taxon>
        <taxon>Erythrobacteraceae</taxon>
        <taxon>Qipengyuania</taxon>
    </lineage>
</organism>
<protein>
    <recommendedName>
        <fullName evidence="5">Lipoprotein</fullName>
    </recommendedName>
</protein>
<dbReference type="EMBL" id="WTYF01000004">
    <property type="protein sequence ID" value="MXO51100.1"/>
    <property type="molecule type" value="Genomic_DNA"/>
</dbReference>
<dbReference type="RefSeq" id="WP_160607628.1">
    <property type="nucleotide sequence ID" value="NZ_WTYF01000004.1"/>
</dbReference>
<reference evidence="3 4" key="1">
    <citation type="submission" date="2019-12" db="EMBL/GenBank/DDBJ databases">
        <title>Genomic-based taxomic classification of the family Erythrobacteraceae.</title>
        <authorList>
            <person name="Xu L."/>
        </authorList>
    </citation>
    <scope>NUCLEOTIDE SEQUENCE [LARGE SCALE GENOMIC DNA]</scope>
    <source>
        <strain evidence="3 4">DSM 16225</strain>
    </source>
</reference>
<proteinExistence type="predicted"/>
<evidence type="ECO:0000256" key="2">
    <source>
        <dbReference type="SAM" id="SignalP"/>
    </source>
</evidence>
<gene>
    <name evidence="3" type="ORF">GRI42_07265</name>
</gene>
<evidence type="ECO:0008006" key="5">
    <source>
        <dbReference type="Google" id="ProtNLM"/>
    </source>
</evidence>
<sequence length="241" mass="24809">MKLRPFAPIAMVVAPIALLAACQNGEDAGEAGDDMNAASEAALGDNLATDPDMAGTSEANAALSGTGNQNVPKIDTSPRAIEAARTRAAELVGGSANMDAAPTPRRLSEDAADTAAMVKAARAMQSANGGNCFEAVSYSASWAAKLPAEFPVYPRGNTVEAAGTDERSCALRAVTFRTGVPKNDVLAFYVTRANDAGYSVEHVVKGGDNVLSATKGNSAMVVYARDLPGEVTEIDLVTSKR</sequence>
<dbReference type="PROSITE" id="PS51257">
    <property type="entry name" value="PROKAR_LIPOPROTEIN"/>
    <property type="match status" value="1"/>
</dbReference>
<evidence type="ECO:0000313" key="4">
    <source>
        <dbReference type="Proteomes" id="UP000444185"/>
    </source>
</evidence>
<feature type="compositionally biased region" description="Polar residues" evidence="1">
    <location>
        <begin position="57"/>
        <end position="71"/>
    </location>
</feature>
<evidence type="ECO:0000256" key="1">
    <source>
        <dbReference type="SAM" id="MobiDB-lite"/>
    </source>
</evidence>
<feature type="region of interest" description="Disordered" evidence="1">
    <location>
        <begin position="46"/>
        <end position="74"/>
    </location>
</feature>
<dbReference type="OrthoDB" id="7405225at2"/>
<keyword evidence="4" id="KW-1185">Reference proteome</keyword>
<accession>A0A844XYL1</accession>
<feature type="signal peptide" evidence="2">
    <location>
        <begin position="1"/>
        <end position="20"/>
    </location>
</feature>
<evidence type="ECO:0000313" key="3">
    <source>
        <dbReference type="EMBL" id="MXO51100.1"/>
    </source>
</evidence>
<name>A0A844XYL1_9SPHN</name>
<dbReference type="AlphaFoldDB" id="A0A844XYL1"/>
<feature type="chain" id="PRO_5033055420" description="Lipoprotein" evidence="2">
    <location>
        <begin position="21"/>
        <end position="241"/>
    </location>
</feature>
<keyword evidence="2" id="KW-0732">Signal</keyword>
<dbReference type="Proteomes" id="UP000444185">
    <property type="component" value="Unassembled WGS sequence"/>
</dbReference>